<dbReference type="EMBL" id="BAABDL010000026">
    <property type="protein sequence ID" value="GAA4061498.1"/>
    <property type="molecule type" value="Genomic_DNA"/>
</dbReference>
<keyword evidence="11" id="KW-1185">Reference proteome</keyword>
<dbReference type="SUPFAM" id="SSF54862">
    <property type="entry name" value="4Fe-4S ferredoxins"/>
    <property type="match status" value="1"/>
</dbReference>
<keyword evidence="7 8" id="KW-0411">Iron-sulfur</keyword>
<dbReference type="PANTHER" id="PTHR39163:SF1">
    <property type="entry name" value="FERREDOXIN"/>
    <property type="match status" value="1"/>
</dbReference>
<evidence type="ECO:0000256" key="7">
    <source>
        <dbReference type="ARBA" id="ARBA00023014"/>
    </source>
</evidence>
<dbReference type="InterPro" id="IPR052395">
    <property type="entry name" value="ET_Ferredoxin"/>
</dbReference>
<sequence length="74" mass="8109">MAHFTYVDKETCIACGLCGALAPEIYDYDDEGIAYVLLDNNMGKAKVPDHLVDDMNDAHESCPTESIKVKSKKG</sequence>
<keyword evidence="6 8" id="KW-0408">Iron</keyword>
<keyword evidence="2 8" id="KW-0813">Transport</keyword>
<accession>A0ABP7V7X8</accession>
<keyword evidence="4 8" id="KW-0479">Metal-binding</keyword>
<dbReference type="Gene3D" id="3.30.70.20">
    <property type="match status" value="1"/>
</dbReference>
<proteinExistence type="predicted"/>
<evidence type="ECO:0000256" key="4">
    <source>
        <dbReference type="ARBA" id="ARBA00022723"/>
    </source>
</evidence>
<keyword evidence="3" id="KW-0004">4Fe-4S</keyword>
<comment type="caution">
    <text evidence="10">The sequence shown here is derived from an EMBL/GenBank/DDBJ whole genome shotgun (WGS) entry which is preliminary data.</text>
</comment>
<evidence type="ECO:0000256" key="5">
    <source>
        <dbReference type="ARBA" id="ARBA00022982"/>
    </source>
</evidence>
<organism evidence="10 11">
    <name type="scientific">Amphibacillus indicireducens</name>
    <dbReference type="NCBI Taxonomy" id="1076330"/>
    <lineage>
        <taxon>Bacteria</taxon>
        <taxon>Bacillati</taxon>
        <taxon>Bacillota</taxon>
        <taxon>Bacilli</taxon>
        <taxon>Bacillales</taxon>
        <taxon>Bacillaceae</taxon>
        <taxon>Amphibacillus</taxon>
    </lineage>
</organism>
<reference evidence="11" key="1">
    <citation type="journal article" date="2019" name="Int. J. Syst. Evol. Microbiol.">
        <title>The Global Catalogue of Microorganisms (GCM) 10K type strain sequencing project: providing services to taxonomists for standard genome sequencing and annotation.</title>
        <authorList>
            <consortium name="The Broad Institute Genomics Platform"/>
            <consortium name="The Broad Institute Genome Sequencing Center for Infectious Disease"/>
            <person name="Wu L."/>
            <person name="Ma J."/>
        </authorList>
    </citation>
    <scope>NUCLEOTIDE SEQUENCE [LARGE SCALE GENOMIC DNA]</scope>
    <source>
        <strain evidence="11">JCM 17250</strain>
    </source>
</reference>
<evidence type="ECO:0000256" key="3">
    <source>
        <dbReference type="ARBA" id="ARBA00022485"/>
    </source>
</evidence>
<evidence type="ECO:0000256" key="2">
    <source>
        <dbReference type="ARBA" id="ARBA00022448"/>
    </source>
</evidence>
<dbReference type="InterPro" id="IPR017896">
    <property type="entry name" value="4Fe4S_Fe-S-bd"/>
</dbReference>
<evidence type="ECO:0000313" key="11">
    <source>
        <dbReference type="Proteomes" id="UP001501734"/>
    </source>
</evidence>
<evidence type="ECO:0000259" key="9">
    <source>
        <dbReference type="PROSITE" id="PS51379"/>
    </source>
</evidence>
<dbReference type="Pfam" id="PF13370">
    <property type="entry name" value="Fer4_13"/>
    <property type="match status" value="1"/>
</dbReference>
<evidence type="ECO:0000256" key="8">
    <source>
        <dbReference type="RuleBase" id="RU368020"/>
    </source>
</evidence>
<dbReference type="PRINTS" id="PR00352">
    <property type="entry name" value="3FE4SFRDOXIN"/>
</dbReference>
<gene>
    <name evidence="10" type="ORF">GCM10022410_05630</name>
</gene>
<dbReference type="RefSeq" id="WP_344910117.1">
    <property type="nucleotide sequence ID" value="NZ_BAABDL010000026.1"/>
</dbReference>
<evidence type="ECO:0000256" key="6">
    <source>
        <dbReference type="ARBA" id="ARBA00023004"/>
    </source>
</evidence>
<protein>
    <recommendedName>
        <fullName evidence="8">Ferredoxin</fullName>
    </recommendedName>
</protein>
<dbReference type="InterPro" id="IPR001080">
    <property type="entry name" value="3Fe4S_ferredoxin"/>
</dbReference>
<feature type="domain" description="4Fe-4S ferredoxin-type" evidence="9">
    <location>
        <begin position="3"/>
        <end position="31"/>
    </location>
</feature>
<dbReference type="PROSITE" id="PS51379">
    <property type="entry name" value="4FE4S_FER_2"/>
    <property type="match status" value="1"/>
</dbReference>
<evidence type="ECO:0000256" key="1">
    <source>
        <dbReference type="ARBA" id="ARBA00001966"/>
    </source>
</evidence>
<dbReference type="Proteomes" id="UP001501734">
    <property type="component" value="Unassembled WGS sequence"/>
</dbReference>
<name>A0ABP7V7X8_9BACI</name>
<dbReference type="PANTHER" id="PTHR39163">
    <property type="entry name" value="FERREDOXIN"/>
    <property type="match status" value="1"/>
</dbReference>
<comment type="cofactor">
    <cofactor evidence="1">
        <name>[4Fe-4S] cluster</name>
        <dbReference type="ChEBI" id="CHEBI:49883"/>
    </cofactor>
</comment>
<evidence type="ECO:0000313" key="10">
    <source>
        <dbReference type="EMBL" id="GAA4061498.1"/>
    </source>
</evidence>
<keyword evidence="5 8" id="KW-0249">Electron transport</keyword>
<comment type="function">
    <text evidence="8">Ferredoxins are iron-sulfur proteins that transfer electrons in a wide variety of metabolic reactions.</text>
</comment>